<evidence type="ECO:0000313" key="1">
    <source>
        <dbReference type="EMBL" id="AUI05896.1"/>
    </source>
</evidence>
<dbReference type="EMBL" id="CP025298">
    <property type="protein sequence ID" value="AUI05896.1"/>
    <property type="molecule type" value="Genomic_DNA"/>
</dbReference>
<sequence>MAATLEHTFARLLIHLNAAIGEKGIGLETDTIGCLRRQLHCSFVRTDGGSRQRILSNNAIYLKLCAESGVVGDAFIKRLRVPCSMT</sequence>
<accession>A0AAD0BKX6</accession>
<name>A0AAD0BKX6_STEMA</name>
<gene>
    <name evidence="1" type="ORF">SmaCSM2_01360</name>
</gene>
<evidence type="ECO:0000313" key="2">
    <source>
        <dbReference type="Proteomes" id="UP000234414"/>
    </source>
</evidence>
<organism evidence="1 2">
    <name type="scientific">Stenotrophomonas maltophilia</name>
    <name type="common">Pseudomonas maltophilia</name>
    <name type="synonym">Xanthomonas maltophilia</name>
    <dbReference type="NCBI Taxonomy" id="40324"/>
    <lineage>
        <taxon>Bacteria</taxon>
        <taxon>Pseudomonadati</taxon>
        <taxon>Pseudomonadota</taxon>
        <taxon>Gammaproteobacteria</taxon>
        <taxon>Lysobacterales</taxon>
        <taxon>Lysobacteraceae</taxon>
        <taxon>Stenotrophomonas</taxon>
        <taxon>Stenotrophomonas maltophilia group</taxon>
    </lineage>
</organism>
<reference evidence="1 2" key="1">
    <citation type="submission" date="2017-12" db="EMBL/GenBank/DDBJ databases">
        <title>Complete Genome Sequence of Stenotrophomonas maltophilia CSM2.</title>
        <authorList>
            <person name="Castro-Jaimes S."/>
            <person name="Lopez-Leal G."/>
            <person name="Barberena Jonas C."/>
            <person name="Bustos P."/>
            <person name="Perez-Oseguera A."/>
            <person name="Cevallos M.A."/>
        </authorList>
    </citation>
    <scope>NUCLEOTIDE SEQUENCE [LARGE SCALE GENOMIC DNA]</scope>
    <source>
        <strain evidence="1 2">CSM2</strain>
    </source>
</reference>
<proteinExistence type="predicted"/>
<protein>
    <submittedName>
        <fullName evidence="1">Uncharacterized protein</fullName>
    </submittedName>
</protein>
<dbReference type="Proteomes" id="UP000234414">
    <property type="component" value="Chromosome"/>
</dbReference>
<dbReference type="AlphaFoldDB" id="A0AAD0BKX6"/>